<dbReference type="InterPro" id="IPR006070">
    <property type="entry name" value="Sua5-like_dom"/>
</dbReference>
<evidence type="ECO:0000313" key="4">
    <source>
        <dbReference type="EMBL" id="KAK9833123.1"/>
    </source>
</evidence>
<dbReference type="Gene3D" id="3.90.870.10">
    <property type="entry name" value="DHBP synthase"/>
    <property type="match status" value="1"/>
</dbReference>
<protein>
    <recommendedName>
        <fullName evidence="1">Threonylcarbamoyl-AMP synthase</fullName>
    </recommendedName>
</protein>
<dbReference type="AlphaFoldDB" id="A0AAW1RHH2"/>
<dbReference type="PROSITE" id="PS51163">
    <property type="entry name" value="YRDC"/>
    <property type="match status" value="1"/>
</dbReference>
<reference evidence="4 5" key="1">
    <citation type="journal article" date="2024" name="Nat. Commun.">
        <title>Phylogenomics reveals the evolutionary origins of lichenization in chlorophyte algae.</title>
        <authorList>
            <person name="Puginier C."/>
            <person name="Libourel C."/>
            <person name="Otte J."/>
            <person name="Skaloud P."/>
            <person name="Haon M."/>
            <person name="Grisel S."/>
            <person name="Petersen M."/>
            <person name="Berrin J.G."/>
            <person name="Delaux P.M."/>
            <person name="Dal Grande F."/>
            <person name="Keller J."/>
        </authorList>
    </citation>
    <scope>NUCLEOTIDE SEQUENCE [LARGE SCALE GENOMIC DNA]</scope>
    <source>
        <strain evidence="4 5">SAG 2145</strain>
    </source>
</reference>
<keyword evidence="5" id="KW-1185">Reference proteome</keyword>
<dbReference type="InterPro" id="IPR017945">
    <property type="entry name" value="DHBP_synth_RibB-like_a/b_dom"/>
</dbReference>
<dbReference type="SUPFAM" id="SSF55821">
    <property type="entry name" value="YrdC/RibB"/>
    <property type="match status" value="1"/>
</dbReference>
<dbReference type="InterPro" id="IPR052532">
    <property type="entry name" value="SUA5_domain"/>
</dbReference>
<evidence type="ECO:0000313" key="5">
    <source>
        <dbReference type="Proteomes" id="UP001438707"/>
    </source>
</evidence>
<evidence type="ECO:0000256" key="2">
    <source>
        <dbReference type="SAM" id="MobiDB-lite"/>
    </source>
</evidence>
<dbReference type="GO" id="GO:0003725">
    <property type="term" value="F:double-stranded RNA binding"/>
    <property type="evidence" value="ECO:0007669"/>
    <property type="project" value="InterPro"/>
</dbReference>
<feature type="region of interest" description="Disordered" evidence="2">
    <location>
        <begin position="1"/>
        <end position="53"/>
    </location>
</feature>
<dbReference type="PANTHER" id="PTHR42828">
    <property type="entry name" value="DHBP SYNTHASE RIBB-LIKE ALPHA/BETA DOMAIN-CONTAINING PROTEIN"/>
    <property type="match status" value="1"/>
</dbReference>
<proteinExistence type="predicted"/>
<sequence length="280" mass="29798">MPFATSASPLASPGNLRAREQNTRGALLITSAKGGKRKKASSGGGGGKRSNDCTIVTVEQDGSDLWRLATVTEQLRQGAVGIIPTDTYPALVCDVNAPTSSLETLYAAKDMSPRKPLSILCRGFQDVTTYTLGFPAPSVAGQEDYFRLARRILPGPYTFILAASKQLPKQVTDYDTGKAKSRKTVGVRLPDSEICQAILADLDRPLLCSSAYAETEDTFDLPEAAVIADAYAGRGIDFIVDAGHQVAMGSTIIDMTSAEPVLIRQGKGASEPFVHETVEV</sequence>
<evidence type="ECO:0000256" key="1">
    <source>
        <dbReference type="ARBA" id="ARBA00015492"/>
    </source>
</evidence>
<accession>A0AAW1RHH2</accession>
<gene>
    <name evidence="4" type="ORF">WJX74_007940</name>
</gene>
<dbReference type="EMBL" id="JALJOS010000011">
    <property type="protein sequence ID" value="KAK9833123.1"/>
    <property type="molecule type" value="Genomic_DNA"/>
</dbReference>
<comment type="caution">
    <text evidence="4">The sequence shown here is derived from an EMBL/GenBank/DDBJ whole genome shotgun (WGS) entry which is preliminary data.</text>
</comment>
<feature type="domain" description="YrdC-like" evidence="3">
    <location>
        <begin position="65"/>
        <end position="268"/>
    </location>
</feature>
<dbReference type="Pfam" id="PF01300">
    <property type="entry name" value="Sua5_yciO_yrdC"/>
    <property type="match status" value="1"/>
</dbReference>
<dbReference type="Proteomes" id="UP001438707">
    <property type="component" value="Unassembled WGS sequence"/>
</dbReference>
<evidence type="ECO:0000259" key="3">
    <source>
        <dbReference type="PROSITE" id="PS51163"/>
    </source>
</evidence>
<dbReference type="PANTHER" id="PTHR42828:SF3">
    <property type="entry name" value="THREONYLCARBAMOYL-AMP SYNTHASE"/>
    <property type="match status" value="1"/>
</dbReference>
<name>A0AAW1RHH2_9CHLO</name>
<organism evidence="4 5">
    <name type="scientific">Apatococcus lobatus</name>
    <dbReference type="NCBI Taxonomy" id="904363"/>
    <lineage>
        <taxon>Eukaryota</taxon>
        <taxon>Viridiplantae</taxon>
        <taxon>Chlorophyta</taxon>
        <taxon>core chlorophytes</taxon>
        <taxon>Trebouxiophyceae</taxon>
        <taxon>Chlorellales</taxon>
        <taxon>Chlorellaceae</taxon>
        <taxon>Apatococcus</taxon>
    </lineage>
</organism>